<protein>
    <recommendedName>
        <fullName evidence="3">Trypsin-like peptidase</fullName>
    </recommendedName>
</protein>
<dbReference type="InterPro" id="IPR043504">
    <property type="entry name" value="Peptidase_S1_PA_chymotrypsin"/>
</dbReference>
<dbReference type="Gene3D" id="2.40.10.10">
    <property type="entry name" value="Trypsin-like serine proteases"/>
    <property type="match status" value="1"/>
</dbReference>
<dbReference type="AlphaFoldDB" id="A0A2S6IG59"/>
<sequence>MHIDSARELKQRLREDLPGEAVAQTAPRAGTAAVGISVLGHRPDGELRYGVAVRYAGPRGEALLHRARELAGTTAGPEVDVRHVGAVRALTAPAEGWTWTAAAMRRRVRPLHPGLSIAHRDVTAGTLGAFVTVAGSDGVFALSNNHVIADSDRAALRDAVFQPGPADAGGEVDRIGVLARAVPLINGGGVDAAVALLEGVDGADDDAIDPTYPVGRLSGWCDPVDEVEVEKVGRTTGRTQGRITAIELDDIAVEYPVGLVSFDGQIEVTGSSGAFSAGGDSGSLVYRPDTRQAVGLLFAGSETGGENGEGLTFCNPIGLVLESLGATLVM</sequence>
<comment type="caution">
    <text evidence="1">The sequence shown here is derived from an EMBL/GenBank/DDBJ whole genome shotgun (WGS) entry which is preliminary data.</text>
</comment>
<name>A0A2S6IG59_9ACTN</name>
<dbReference type="InterPro" id="IPR009003">
    <property type="entry name" value="Peptidase_S1_PA"/>
</dbReference>
<dbReference type="RefSeq" id="WP_104434052.1">
    <property type="nucleotide sequence ID" value="NZ_PTJD01000011.1"/>
</dbReference>
<evidence type="ECO:0000313" key="2">
    <source>
        <dbReference type="Proteomes" id="UP000239485"/>
    </source>
</evidence>
<accession>A0A2S6IG59</accession>
<dbReference type="OrthoDB" id="104542at2"/>
<evidence type="ECO:0008006" key="3">
    <source>
        <dbReference type="Google" id="ProtNLM"/>
    </source>
</evidence>
<dbReference type="SUPFAM" id="SSF50494">
    <property type="entry name" value="Trypsin-like serine proteases"/>
    <property type="match status" value="1"/>
</dbReference>
<evidence type="ECO:0000313" key="1">
    <source>
        <dbReference type="EMBL" id="PPK93177.1"/>
    </source>
</evidence>
<proteinExistence type="predicted"/>
<keyword evidence="2" id="KW-1185">Reference proteome</keyword>
<dbReference type="EMBL" id="PTJD01000011">
    <property type="protein sequence ID" value="PPK93177.1"/>
    <property type="molecule type" value="Genomic_DNA"/>
</dbReference>
<dbReference type="Proteomes" id="UP000239485">
    <property type="component" value="Unassembled WGS sequence"/>
</dbReference>
<reference evidence="1 2" key="1">
    <citation type="submission" date="2018-02" db="EMBL/GenBank/DDBJ databases">
        <title>Genomic Encyclopedia of Archaeal and Bacterial Type Strains, Phase II (KMG-II): from individual species to whole genera.</title>
        <authorList>
            <person name="Goeker M."/>
        </authorList>
    </citation>
    <scope>NUCLEOTIDE SEQUENCE [LARGE SCALE GENOMIC DNA]</scope>
    <source>
        <strain evidence="1 2">DSM 22857</strain>
    </source>
</reference>
<organism evidence="1 2">
    <name type="scientific">Kineococcus xinjiangensis</name>
    <dbReference type="NCBI Taxonomy" id="512762"/>
    <lineage>
        <taxon>Bacteria</taxon>
        <taxon>Bacillati</taxon>
        <taxon>Actinomycetota</taxon>
        <taxon>Actinomycetes</taxon>
        <taxon>Kineosporiales</taxon>
        <taxon>Kineosporiaceae</taxon>
        <taxon>Kineococcus</taxon>
    </lineage>
</organism>
<gene>
    <name evidence="1" type="ORF">CLV92_11194</name>
</gene>